<keyword evidence="4 6" id="KW-1133">Transmembrane helix</keyword>
<dbReference type="SUPFAM" id="SSF52540">
    <property type="entry name" value="P-loop containing nucleoside triphosphate hydrolases"/>
    <property type="match status" value="1"/>
</dbReference>
<accession>A0A366KAQ8</accession>
<comment type="subcellular location">
    <subcellularLocation>
        <location evidence="1">Cell membrane</location>
        <topology evidence="1">Multi-pass membrane protein</topology>
    </subcellularLocation>
</comment>
<keyword evidence="2" id="KW-1003">Cell membrane</keyword>
<dbReference type="Proteomes" id="UP000252345">
    <property type="component" value="Unassembled WGS sequence"/>
</dbReference>
<evidence type="ECO:0000313" key="9">
    <source>
        <dbReference type="Proteomes" id="UP000252345"/>
    </source>
</evidence>
<reference evidence="8 9" key="1">
    <citation type="submission" date="2017-10" db="EMBL/GenBank/DDBJ databases">
        <title>Bifidobacterium xylocopum sp. nov. and Bifidobacterium aemilianum sp. nov., from the carpenter bee (Xylocopa violacea) digestive tract.</title>
        <authorList>
            <person name="Alberoni D."/>
            <person name="Baffoni L."/>
            <person name="Di Gioia D."/>
            <person name="Gaggia F."/>
            <person name="Biavati B."/>
        </authorList>
    </citation>
    <scope>NUCLEOTIDE SEQUENCE [LARGE SCALE GENOMIC DNA]</scope>
    <source>
        <strain evidence="8 9">XV2</strain>
    </source>
</reference>
<dbReference type="CDD" id="cd01127">
    <property type="entry name" value="TrwB_TraG_TraD_VirD4"/>
    <property type="match status" value="1"/>
</dbReference>
<evidence type="ECO:0000313" key="8">
    <source>
        <dbReference type="EMBL" id="RBP98810.1"/>
    </source>
</evidence>
<keyword evidence="9" id="KW-1185">Reference proteome</keyword>
<dbReference type="Pfam" id="PF12696">
    <property type="entry name" value="TraG-D_C"/>
    <property type="match status" value="1"/>
</dbReference>
<proteinExistence type="predicted"/>
<protein>
    <submittedName>
        <fullName evidence="8">Conjugal transfer protein</fullName>
    </submittedName>
</protein>
<keyword evidence="3 6" id="KW-0812">Transmembrane</keyword>
<comment type="caution">
    <text evidence="8">The sequence shown here is derived from an EMBL/GenBank/DDBJ whole genome shotgun (WGS) entry which is preliminary data.</text>
</comment>
<gene>
    <name evidence="8" type="ORF">CRD59_07095</name>
</gene>
<evidence type="ECO:0000256" key="6">
    <source>
        <dbReference type="SAM" id="Phobius"/>
    </source>
</evidence>
<feature type="domain" description="TraD/TraG TraM recognition site" evidence="7">
    <location>
        <begin position="415"/>
        <end position="533"/>
    </location>
</feature>
<dbReference type="GO" id="GO:0005886">
    <property type="term" value="C:plasma membrane"/>
    <property type="evidence" value="ECO:0007669"/>
    <property type="project" value="UniProtKB-SubCell"/>
</dbReference>
<keyword evidence="5 6" id="KW-0472">Membrane</keyword>
<dbReference type="InterPro" id="IPR051539">
    <property type="entry name" value="T4SS-coupling_protein"/>
</dbReference>
<dbReference type="InterPro" id="IPR027417">
    <property type="entry name" value="P-loop_NTPase"/>
</dbReference>
<evidence type="ECO:0000259" key="7">
    <source>
        <dbReference type="Pfam" id="PF12696"/>
    </source>
</evidence>
<dbReference type="InterPro" id="IPR032689">
    <property type="entry name" value="TraG-D_C"/>
</dbReference>
<name>A0A366KAQ8_9BIFI</name>
<sequence length="574" mass="62921">MMARNNRLKQPSGIDDQTAMRLALLVLVLGGSWVVWLSWMLGCLLRDGAPPAMRGLFSVPLGLASGKLAWPGIYGWVVLGGQVVLYLGAAAMVVWRRSRRRRRHSRVDAAARHLGVGSDIEPLSEAHAAEVAGRLGVESDRPGLAVGRHVLSGEKMYMSWEDMLVCIAGPRTGKTTCLAIPSILDAPGPVLTTSNKRDIIDGIRGPRSRKGVVWPFDPQKVSNDRQTWWWNPLTYVRDETKALQLAGYFASSSIDADAKKDAFFDSMAESLISYLLLAASLKGDPITEVWTWLMHSNSQQPVDVLQDHGYDRVADSLQAIIESPDKQKQGVYGSAQNMARVLTSPQVTKWVTPPSRGHLDEFDVRHFVGSDDTLCSMSREGVGNAGAFVLALTAAVSEAAEEKGAAEPGGHLHKPLLDVLDEAANVCRWRELPDLYSHYGSRCIVMQTYLQSWSQGCTTWGDAGMSKLWSATNLGLYLGGVREADFLRKLSELVGEFDYRSRQVAFNNGQTSSTVSLSRDSIMSVDELAALPRGRELLLASGARPALLRTMPWMERPDADEVRTSLAMAQEGSR</sequence>
<evidence type="ECO:0000256" key="4">
    <source>
        <dbReference type="ARBA" id="ARBA00022989"/>
    </source>
</evidence>
<dbReference type="Gene3D" id="3.40.50.300">
    <property type="entry name" value="P-loop containing nucleotide triphosphate hydrolases"/>
    <property type="match status" value="1"/>
</dbReference>
<evidence type="ECO:0000256" key="3">
    <source>
        <dbReference type="ARBA" id="ARBA00022692"/>
    </source>
</evidence>
<organism evidence="8 9">
    <name type="scientific">Bifidobacterium xylocopae</name>
    <dbReference type="NCBI Taxonomy" id="2493119"/>
    <lineage>
        <taxon>Bacteria</taxon>
        <taxon>Bacillati</taxon>
        <taxon>Actinomycetota</taxon>
        <taxon>Actinomycetes</taxon>
        <taxon>Bifidobacteriales</taxon>
        <taxon>Bifidobacteriaceae</taxon>
        <taxon>Bifidobacterium</taxon>
    </lineage>
</organism>
<evidence type="ECO:0000256" key="1">
    <source>
        <dbReference type="ARBA" id="ARBA00004651"/>
    </source>
</evidence>
<dbReference type="PANTHER" id="PTHR37937">
    <property type="entry name" value="CONJUGATIVE TRANSFER: DNA TRANSPORT"/>
    <property type="match status" value="1"/>
</dbReference>
<feature type="transmembrane region" description="Helical" evidence="6">
    <location>
        <begin position="21"/>
        <end position="41"/>
    </location>
</feature>
<feature type="transmembrane region" description="Helical" evidence="6">
    <location>
        <begin position="73"/>
        <end position="95"/>
    </location>
</feature>
<evidence type="ECO:0000256" key="5">
    <source>
        <dbReference type="ARBA" id="ARBA00023136"/>
    </source>
</evidence>
<dbReference type="AlphaFoldDB" id="A0A366KAQ8"/>
<dbReference type="PANTHER" id="PTHR37937:SF1">
    <property type="entry name" value="CONJUGATIVE TRANSFER: DNA TRANSPORT"/>
    <property type="match status" value="1"/>
</dbReference>
<evidence type="ECO:0000256" key="2">
    <source>
        <dbReference type="ARBA" id="ARBA00022475"/>
    </source>
</evidence>
<dbReference type="EMBL" id="PDCH01000020">
    <property type="protein sequence ID" value="RBP98810.1"/>
    <property type="molecule type" value="Genomic_DNA"/>
</dbReference>